<evidence type="ECO:0000313" key="7">
    <source>
        <dbReference type="Proteomes" id="UP000237749"/>
    </source>
</evidence>
<dbReference type="EMBL" id="PTJA01000022">
    <property type="protein sequence ID" value="PPK74735.1"/>
    <property type="molecule type" value="Genomic_DNA"/>
</dbReference>
<dbReference type="CDD" id="cd00038">
    <property type="entry name" value="CAP_ED"/>
    <property type="match status" value="1"/>
</dbReference>
<keyword evidence="7" id="KW-1185">Reference proteome</keyword>
<keyword evidence="1" id="KW-0805">Transcription regulation</keyword>
<feature type="domain" description="Cyclic nucleotide-binding" evidence="4">
    <location>
        <begin position="9"/>
        <end position="106"/>
    </location>
</feature>
<name>A0A2S6HB69_9FIRM</name>
<dbReference type="SUPFAM" id="SSF46785">
    <property type="entry name" value="Winged helix' DNA-binding domain"/>
    <property type="match status" value="1"/>
</dbReference>
<proteinExistence type="predicted"/>
<accession>A0A2S6HB69</accession>
<dbReference type="SUPFAM" id="SSF51206">
    <property type="entry name" value="cAMP-binding domain-like"/>
    <property type="match status" value="1"/>
</dbReference>
<dbReference type="PROSITE" id="PS50042">
    <property type="entry name" value="CNMP_BINDING_3"/>
    <property type="match status" value="1"/>
</dbReference>
<evidence type="ECO:0000256" key="1">
    <source>
        <dbReference type="ARBA" id="ARBA00023015"/>
    </source>
</evidence>
<dbReference type="OrthoDB" id="1116216at2"/>
<sequence>MIDYSHVLLFSGISNQELLPMLDCLGSYKKNYKSGEIIILTEDAVKSLGIILGGSVKMIKEDIWGNKTLLAVMEEGGLFGEIFTCSHAQTATVTFVAGKEAKILFLPFEKIWNSCTTSCACHHKLMGNLISLLADKNVQLIEKLEVTTKKSVREKISCFLSIQAQKNNSRYFTVNMGRLELSEFLCVNRSALTRELNLMRSEGLIDFDRNTFKIIKNQKN</sequence>
<evidence type="ECO:0000259" key="5">
    <source>
        <dbReference type="PROSITE" id="PS51063"/>
    </source>
</evidence>
<dbReference type="GO" id="GO:0003677">
    <property type="term" value="F:DNA binding"/>
    <property type="evidence" value="ECO:0007669"/>
    <property type="project" value="UniProtKB-KW"/>
</dbReference>
<dbReference type="RefSeq" id="WP_104439801.1">
    <property type="nucleotide sequence ID" value="NZ_PTJA01000022.1"/>
</dbReference>
<evidence type="ECO:0000256" key="2">
    <source>
        <dbReference type="ARBA" id="ARBA00023125"/>
    </source>
</evidence>
<evidence type="ECO:0000313" key="6">
    <source>
        <dbReference type="EMBL" id="PPK74735.1"/>
    </source>
</evidence>
<dbReference type="Pfam" id="PF00027">
    <property type="entry name" value="cNMP_binding"/>
    <property type="match status" value="1"/>
</dbReference>
<dbReference type="InterPro" id="IPR018490">
    <property type="entry name" value="cNMP-bd_dom_sf"/>
</dbReference>
<organism evidence="6 7">
    <name type="scientific">Lacrimispora xylanisolvens</name>
    <dbReference type="NCBI Taxonomy" id="384636"/>
    <lineage>
        <taxon>Bacteria</taxon>
        <taxon>Bacillati</taxon>
        <taxon>Bacillota</taxon>
        <taxon>Clostridia</taxon>
        <taxon>Lachnospirales</taxon>
        <taxon>Lachnospiraceae</taxon>
        <taxon>Lacrimispora</taxon>
    </lineage>
</organism>
<evidence type="ECO:0000259" key="4">
    <source>
        <dbReference type="PROSITE" id="PS50042"/>
    </source>
</evidence>
<keyword evidence="3" id="KW-0804">Transcription</keyword>
<dbReference type="AlphaFoldDB" id="A0A2S6HB69"/>
<keyword evidence="2" id="KW-0238">DNA-binding</keyword>
<comment type="caution">
    <text evidence="6">The sequence shown here is derived from an EMBL/GenBank/DDBJ whole genome shotgun (WGS) entry which is preliminary data.</text>
</comment>
<dbReference type="InterPro" id="IPR014710">
    <property type="entry name" value="RmlC-like_jellyroll"/>
</dbReference>
<dbReference type="GO" id="GO:0006355">
    <property type="term" value="P:regulation of DNA-templated transcription"/>
    <property type="evidence" value="ECO:0007669"/>
    <property type="project" value="InterPro"/>
</dbReference>
<evidence type="ECO:0000256" key="3">
    <source>
        <dbReference type="ARBA" id="ARBA00023163"/>
    </source>
</evidence>
<dbReference type="Gene3D" id="2.60.120.10">
    <property type="entry name" value="Jelly Rolls"/>
    <property type="match status" value="1"/>
</dbReference>
<dbReference type="Proteomes" id="UP000237749">
    <property type="component" value="Unassembled WGS sequence"/>
</dbReference>
<dbReference type="InterPro" id="IPR012318">
    <property type="entry name" value="HTH_CRP"/>
</dbReference>
<dbReference type="InterPro" id="IPR036390">
    <property type="entry name" value="WH_DNA-bd_sf"/>
</dbReference>
<gene>
    <name evidence="6" type="ORF">BXY41_12223</name>
</gene>
<feature type="domain" description="HTH crp-type" evidence="5">
    <location>
        <begin position="150"/>
        <end position="218"/>
    </location>
</feature>
<reference evidence="6 7" key="1">
    <citation type="submission" date="2018-02" db="EMBL/GenBank/DDBJ databases">
        <title>Genomic Encyclopedia of Archaeal and Bacterial Type Strains, Phase II (KMG-II): from individual species to whole genera.</title>
        <authorList>
            <person name="Goeker M."/>
        </authorList>
    </citation>
    <scope>NUCLEOTIDE SEQUENCE [LARGE SCALE GENOMIC DNA]</scope>
    <source>
        <strain evidence="6 7">DSM 3808</strain>
    </source>
</reference>
<dbReference type="PROSITE" id="PS51063">
    <property type="entry name" value="HTH_CRP_2"/>
    <property type="match status" value="1"/>
</dbReference>
<protein>
    <submittedName>
        <fullName evidence="6">CRP-like cAMP-binding protein</fullName>
    </submittedName>
</protein>
<dbReference type="SMART" id="SM00100">
    <property type="entry name" value="cNMP"/>
    <property type="match status" value="1"/>
</dbReference>
<dbReference type="InterPro" id="IPR000595">
    <property type="entry name" value="cNMP-bd_dom"/>
</dbReference>